<evidence type="ECO:0000256" key="1">
    <source>
        <dbReference type="PIRSR" id="PIRSR634015-1"/>
    </source>
</evidence>
<feature type="binding site" evidence="2">
    <location>
        <position position="568"/>
    </location>
    <ligand>
        <name>Zn(2+)</name>
        <dbReference type="ChEBI" id="CHEBI:29105"/>
        <note>catalytic</note>
    </ligand>
</feature>
<dbReference type="InterPro" id="IPR034015">
    <property type="entry name" value="M1_LTA4H"/>
</dbReference>
<feature type="transmembrane region" description="Helical" evidence="3">
    <location>
        <begin position="116"/>
        <end position="135"/>
    </location>
</feature>
<accession>B2TPP1</accession>
<name>B2TPP1_CLOBB</name>
<dbReference type="HOGENOM" id="CLU_023502_0_0_9"/>
<evidence type="ECO:0000256" key="3">
    <source>
        <dbReference type="SAM" id="Phobius"/>
    </source>
</evidence>
<feature type="active site" description="Proton acceptor" evidence="1">
    <location>
        <position position="569"/>
    </location>
</feature>
<proteinExistence type="predicted"/>
<keyword evidence="3" id="KW-0472">Membrane</keyword>
<feature type="transmembrane region" description="Helical" evidence="3">
    <location>
        <begin position="194"/>
        <end position="211"/>
    </location>
</feature>
<protein>
    <submittedName>
        <fullName evidence="5">Membrane protein</fullName>
    </submittedName>
</protein>
<comment type="cofactor">
    <cofactor evidence="2">
        <name>Zn(2+)</name>
        <dbReference type="ChEBI" id="CHEBI:29105"/>
    </cofactor>
    <text evidence="2">Binds 1 zinc ion per subunit.</text>
</comment>
<feature type="binding site" evidence="2">
    <location>
        <position position="572"/>
    </location>
    <ligand>
        <name>Zn(2+)</name>
        <dbReference type="ChEBI" id="CHEBI:29105"/>
        <note>catalytic</note>
    </ligand>
</feature>
<feature type="domain" description="Peptidase M1 membrane alanine aminopeptidase" evidence="4">
    <location>
        <begin position="535"/>
        <end position="706"/>
    </location>
</feature>
<keyword evidence="2" id="KW-0479">Metal-binding</keyword>
<gene>
    <name evidence="5" type="ordered locus">CLL_A3012</name>
</gene>
<evidence type="ECO:0000259" key="4">
    <source>
        <dbReference type="Pfam" id="PF01433"/>
    </source>
</evidence>
<organism evidence="5">
    <name type="scientific">Clostridium botulinum (strain Eklund 17B / Type B)</name>
    <dbReference type="NCBI Taxonomy" id="935198"/>
    <lineage>
        <taxon>Bacteria</taxon>
        <taxon>Bacillati</taxon>
        <taxon>Bacillota</taxon>
        <taxon>Clostridia</taxon>
        <taxon>Eubacteriales</taxon>
        <taxon>Clostridiaceae</taxon>
        <taxon>Clostridium</taxon>
    </lineage>
</organism>
<dbReference type="Pfam" id="PF01433">
    <property type="entry name" value="Peptidase_M1"/>
    <property type="match status" value="1"/>
</dbReference>
<feature type="transmembrane region" description="Helical" evidence="3">
    <location>
        <begin position="70"/>
        <end position="96"/>
    </location>
</feature>
<keyword evidence="3" id="KW-0812">Transmembrane</keyword>
<evidence type="ECO:0000256" key="2">
    <source>
        <dbReference type="PIRSR" id="PIRSR634015-3"/>
    </source>
</evidence>
<dbReference type="PANTHER" id="PTHR45726">
    <property type="entry name" value="LEUKOTRIENE A-4 HYDROLASE"/>
    <property type="match status" value="1"/>
</dbReference>
<dbReference type="GO" id="GO:0008237">
    <property type="term" value="F:metallopeptidase activity"/>
    <property type="evidence" value="ECO:0007669"/>
    <property type="project" value="InterPro"/>
</dbReference>
<reference evidence="5" key="1">
    <citation type="submission" date="2009-06" db="EMBL/GenBank/DDBJ databases">
        <authorList>
            <consortium name="US DOE Joint Genome Institute (JGI-PGF)"/>
            <person name="Lucas S."/>
            <person name="Copeland A."/>
            <person name="Lapidus A."/>
            <person name="Glavina del Rio T."/>
            <person name="Dalin E."/>
            <person name="Tice H."/>
            <person name="Bruce D."/>
            <person name="Goodwin L."/>
            <person name="Pitluck S."/>
            <person name="Kyrpides N."/>
            <person name="Mavromatis K."/>
            <person name="Ivanova N."/>
            <person name="Saunders E."/>
            <person name="Brettin T."/>
            <person name="Detter J.C."/>
            <person name="Han C."/>
            <person name="Larimer F."/>
            <person name="Land M."/>
            <person name="Hauser L."/>
            <person name="Markowitz V."/>
            <person name="Cheng J.-F."/>
            <person name="Hugenholtz P."/>
            <person name="Woyke T."/>
            <person name="Wu D."/>
            <person name="Gronow S."/>
            <person name="Klenk H.-P."/>
            <person name="Eisen J.A."/>
        </authorList>
    </citation>
    <scope>NUCLEOTIDE SEQUENCE</scope>
    <source>
        <strain evidence="5">Eklund 17B</strain>
    </source>
</reference>
<dbReference type="GO" id="GO:0008270">
    <property type="term" value="F:zinc ion binding"/>
    <property type="evidence" value="ECO:0007669"/>
    <property type="project" value="InterPro"/>
</dbReference>
<dbReference type="InterPro" id="IPR027268">
    <property type="entry name" value="Peptidase_M4/M1_CTD_sf"/>
</dbReference>
<keyword evidence="2" id="KW-0862">Zinc</keyword>
<feature type="transmembrane region" description="Helical" evidence="3">
    <location>
        <begin position="229"/>
        <end position="247"/>
    </location>
</feature>
<dbReference type="InterPro" id="IPR014782">
    <property type="entry name" value="Peptidase_M1_dom"/>
</dbReference>
<dbReference type="KEGG" id="cbk:CLL_A3012"/>
<dbReference type="AlphaFoldDB" id="B2TPP1"/>
<dbReference type="PANTHER" id="PTHR45726:SF3">
    <property type="entry name" value="LEUKOTRIENE A-4 HYDROLASE"/>
    <property type="match status" value="1"/>
</dbReference>
<feature type="active site" description="Proton donor" evidence="1">
    <location>
        <position position="660"/>
    </location>
</feature>
<dbReference type="PATRIC" id="fig|935198.13.peg.2975"/>
<feature type="binding site" evidence="2">
    <location>
        <position position="592"/>
    </location>
    <ligand>
        <name>Zn(2+)</name>
        <dbReference type="ChEBI" id="CHEBI:29105"/>
        <note>catalytic</note>
    </ligand>
</feature>
<reference evidence="5" key="2">
    <citation type="submission" date="2009-08" db="EMBL/GenBank/DDBJ databases">
        <authorList>
            <person name="Shrivastava S."/>
            <person name="Brinkac L.M."/>
            <person name="Dodson R.J."/>
            <person name="Harkins D.M."/>
            <person name="Durkin A.S."/>
            <person name="Sutton G."/>
        </authorList>
    </citation>
    <scope>NUCLEOTIDE SEQUENCE</scope>
    <source>
        <strain evidence="5">Eklund 17B</strain>
    </source>
</reference>
<dbReference type="EMBL" id="CP001056">
    <property type="protein sequence ID" value="ACD23009.1"/>
    <property type="molecule type" value="Genomic_DNA"/>
</dbReference>
<feature type="transmembrane region" description="Helical" evidence="3">
    <location>
        <begin position="28"/>
        <end position="49"/>
    </location>
</feature>
<accession>U4P8P2</accession>
<dbReference type="SUPFAM" id="SSF55486">
    <property type="entry name" value="Metalloproteases ('zincins'), catalytic domain"/>
    <property type="match status" value="1"/>
</dbReference>
<dbReference type="Gene3D" id="1.10.390.10">
    <property type="entry name" value="Neutral Protease Domain 2"/>
    <property type="match status" value="1"/>
</dbReference>
<keyword evidence="3" id="KW-1133">Transmembrane helix</keyword>
<sequence length="715" mass="80790">MVLTMICPMAGYKLQMTLSFGTSSSDLIGNPSMAGALGGGVLFAILTLLEFDRVRKHQTEALTNSIVSPLVLNVVRLISIGIVAIISVSITSVLYFPYTFMKMGNIFDAYTYWNSFFLLMLPSVLLSILVISAFYQIFGRADISMITFIAFMLTGFSKWFDSNNILHWINPIINSFSDYFGNGIVFRLMQHNRLFWFLVLGGLWVIGLLCVRRYGKGLFKSILYNSRKVYIPLLAIALISSGVYAYINQPNIALESKFDDSDEINEQLELLNTDLEISFDTSRGRVSGKTTYFIKNLSSGEQECKLKMNSGYTVHHITANGKEIAFRNSNNKKNSITFTVPNDPEIKINLEYDGTPKIQEKDGDLLWVMCNMSNKGIDFSFGSYIYPQLRVSLNKDESPITGRFTIPSELTPIVYGEQIQEDDGEDKPIRNVGGNTVKILSEDGKNKTWSFRVNGKGFFTIMAGDYVVKKLGDESMPIEFYYSCKIEENMKDMSAEKVMGDTIEYCTSNYGKLHNISENNPCKIAQRTTFVGGGLGLPNLSTIPESSFSDKNLNDKSNGATKAEVLAHELAHQWWGLPTIDEGGNNENWSAEGFAVYTTYRVVKETRGEEYAQKNYVDIWKKGSKEQDNNFYNRHPEYLKILPEKYADEIDGCNRVTRLYEKMPLQILKAAELVGGEDKMDKILAKLYEKSEETKITWQDFLDACGLKEEDLNIE</sequence>
<evidence type="ECO:0000313" key="5">
    <source>
        <dbReference type="EMBL" id="ACD23009.1"/>
    </source>
</evidence>
<feature type="transmembrane region" description="Helical" evidence="3">
    <location>
        <begin position="142"/>
        <end position="160"/>
    </location>
</feature>